<evidence type="ECO:0000313" key="1">
    <source>
        <dbReference type="EnsemblPlants" id="PGSC0003DMT400037224"/>
    </source>
</evidence>
<keyword evidence="2" id="KW-1185">Reference proteome</keyword>
<dbReference type="AlphaFoldDB" id="M1B508"/>
<evidence type="ECO:0000313" key="2">
    <source>
        <dbReference type="Proteomes" id="UP000011115"/>
    </source>
</evidence>
<dbReference type="Gramene" id="PGSC0003DMT400037224">
    <property type="protein sequence ID" value="PGSC0003DMT400037224"/>
    <property type="gene ID" value="PGSC0003DMG400014358"/>
</dbReference>
<dbReference type="HOGENOM" id="CLU_3054149_0_0_1"/>
<organism evidence="1 2">
    <name type="scientific">Solanum tuberosum</name>
    <name type="common">Potato</name>
    <dbReference type="NCBI Taxonomy" id="4113"/>
    <lineage>
        <taxon>Eukaryota</taxon>
        <taxon>Viridiplantae</taxon>
        <taxon>Streptophyta</taxon>
        <taxon>Embryophyta</taxon>
        <taxon>Tracheophyta</taxon>
        <taxon>Spermatophyta</taxon>
        <taxon>Magnoliopsida</taxon>
        <taxon>eudicotyledons</taxon>
        <taxon>Gunneridae</taxon>
        <taxon>Pentapetalae</taxon>
        <taxon>asterids</taxon>
        <taxon>lamiids</taxon>
        <taxon>Solanales</taxon>
        <taxon>Solanaceae</taxon>
        <taxon>Solanoideae</taxon>
        <taxon>Solaneae</taxon>
        <taxon>Solanum</taxon>
    </lineage>
</organism>
<sequence length="54" mass="6309">MEGVFASCPVLFLVPQNRTKYWEFGLFWPGLINLQLNYILKILSDALFSSPRFK</sequence>
<dbReference type="PaxDb" id="4113-PGSC0003DMT400037224"/>
<dbReference type="EnsemblPlants" id="PGSC0003DMT400037224">
    <property type="protein sequence ID" value="PGSC0003DMT400037224"/>
    <property type="gene ID" value="PGSC0003DMG400014358"/>
</dbReference>
<name>M1B508_SOLTU</name>
<protein>
    <submittedName>
        <fullName evidence="1">Uncharacterized protein</fullName>
    </submittedName>
</protein>
<dbReference type="Proteomes" id="UP000011115">
    <property type="component" value="Unassembled WGS sequence"/>
</dbReference>
<dbReference type="InParanoid" id="M1B508"/>
<accession>M1B508</accession>
<reference evidence="2" key="1">
    <citation type="journal article" date="2011" name="Nature">
        <title>Genome sequence and analysis of the tuber crop potato.</title>
        <authorList>
            <consortium name="The Potato Genome Sequencing Consortium"/>
        </authorList>
    </citation>
    <scope>NUCLEOTIDE SEQUENCE [LARGE SCALE GENOMIC DNA]</scope>
    <source>
        <strain evidence="2">cv. DM1-3 516 R44</strain>
    </source>
</reference>
<reference evidence="1" key="2">
    <citation type="submission" date="2015-06" db="UniProtKB">
        <authorList>
            <consortium name="EnsemblPlants"/>
        </authorList>
    </citation>
    <scope>IDENTIFICATION</scope>
    <source>
        <strain evidence="1">DM1-3 516 R44</strain>
    </source>
</reference>
<proteinExistence type="predicted"/>